<organism evidence="9 10">
    <name type="scientific">Rodentibacter heidelbergensis</name>
    <dbReference type="NCBI Taxonomy" id="1908258"/>
    <lineage>
        <taxon>Bacteria</taxon>
        <taxon>Pseudomonadati</taxon>
        <taxon>Pseudomonadota</taxon>
        <taxon>Gammaproteobacteria</taxon>
        <taxon>Pasteurellales</taxon>
        <taxon>Pasteurellaceae</taxon>
        <taxon>Rodentibacter</taxon>
    </lineage>
</organism>
<keyword evidence="7 8" id="KW-0472">Membrane</keyword>
<keyword evidence="3" id="KW-0813">Transport</keyword>
<feature type="transmembrane region" description="Helical" evidence="8">
    <location>
        <begin position="102"/>
        <end position="120"/>
    </location>
</feature>
<feature type="transmembrane region" description="Helical" evidence="8">
    <location>
        <begin position="188"/>
        <end position="210"/>
    </location>
</feature>
<dbReference type="GO" id="GO:0005886">
    <property type="term" value="C:plasma membrane"/>
    <property type="evidence" value="ECO:0007669"/>
    <property type="project" value="UniProtKB-SubCell"/>
</dbReference>
<comment type="similarity">
    <text evidence="2 8">Belongs to the 4-toluene sulfonate uptake permease (TSUP) (TC 2.A.102) family.</text>
</comment>
<feature type="transmembrane region" description="Helical" evidence="8">
    <location>
        <begin position="45"/>
        <end position="66"/>
    </location>
</feature>
<gene>
    <name evidence="9" type="ORF">BKK48_01365</name>
</gene>
<sequence>MELGVDILAILFVVAFIAAFIDAIAGGGGLLTIPALLMTGMPPAMALGTNKLQAMGGAFSASLYFLRKRAVNLRQVWFILLCVFIGSALGTILIQLLDVAVFKKILPFLILAIGLYFLFTPKLGDEDRQQRLTYGVFGVALSPFLGFYDGFFGPGTGSIMSLACVTLLGFNLAKATAHAKVMNFTSNLASFLLFLAGGQILWSAGIVMMIGSILGANWGAKMVMTKGKTLIRPMVVVMSFLMTAKMAYDQGWFSI</sequence>
<dbReference type="Proteomes" id="UP000189437">
    <property type="component" value="Unassembled WGS sequence"/>
</dbReference>
<dbReference type="PANTHER" id="PTHR30269:SF0">
    <property type="entry name" value="MEMBRANE TRANSPORTER PROTEIN YFCA-RELATED"/>
    <property type="match status" value="1"/>
</dbReference>
<evidence type="ECO:0000256" key="1">
    <source>
        <dbReference type="ARBA" id="ARBA00004651"/>
    </source>
</evidence>
<dbReference type="InterPro" id="IPR002781">
    <property type="entry name" value="TM_pro_TauE-like"/>
</dbReference>
<evidence type="ECO:0000313" key="10">
    <source>
        <dbReference type="Proteomes" id="UP000189437"/>
    </source>
</evidence>
<keyword evidence="6 8" id="KW-1133">Transmembrane helix</keyword>
<evidence type="ECO:0000256" key="3">
    <source>
        <dbReference type="ARBA" id="ARBA00022448"/>
    </source>
</evidence>
<feature type="transmembrane region" description="Helical" evidence="8">
    <location>
        <begin position="7"/>
        <end position="33"/>
    </location>
</feature>
<evidence type="ECO:0000313" key="9">
    <source>
        <dbReference type="EMBL" id="OOF37603.1"/>
    </source>
</evidence>
<name>A0A1V3IBN9_9PAST</name>
<dbReference type="OrthoDB" id="554695at2"/>
<dbReference type="RefSeq" id="WP_077426427.1">
    <property type="nucleotide sequence ID" value="NZ_MLHH01000003.1"/>
</dbReference>
<dbReference type="Pfam" id="PF01925">
    <property type="entry name" value="TauE"/>
    <property type="match status" value="1"/>
</dbReference>
<evidence type="ECO:0000256" key="6">
    <source>
        <dbReference type="ARBA" id="ARBA00022989"/>
    </source>
</evidence>
<keyword evidence="4 8" id="KW-1003">Cell membrane</keyword>
<reference evidence="9 10" key="1">
    <citation type="submission" date="2016-10" db="EMBL/GenBank/DDBJ databases">
        <title>Rodentibacter gen. nov. and new species.</title>
        <authorList>
            <person name="Christensen H."/>
        </authorList>
    </citation>
    <scope>NUCLEOTIDE SEQUENCE [LARGE SCALE GENOMIC DNA]</scope>
    <source>
        <strain evidence="9 10">Ac69</strain>
    </source>
</reference>
<dbReference type="InterPro" id="IPR052017">
    <property type="entry name" value="TSUP"/>
</dbReference>
<proteinExistence type="inferred from homology"/>
<protein>
    <recommendedName>
        <fullName evidence="8">Probable membrane transporter protein</fullName>
    </recommendedName>
</protein>
<feature type="transmembrane region" description="Helical" evidence="8">
    <location>
        <begin position="157"/>
        <end position="176"/>
    </location>
</feature>
<comment type="subcellular location">
    <subcellularLocation>
        <location evidence="1 8">Cell membrane</location>
        <topology evidence="1 8">Multi-pass membrane protein</topology>
    </subcellularLocation>
</comment>
<feature type="transmembrane region" description="Helical" evidence="8">
    <location>
        <begin position="132"/>
        <end position="151"/>
    </location>
</feature>
<evidence type="ECO:0000256" key="2">
    <source>
        <dbReference type="ARBA" id="ARBA00009142"/>
    </source>
</evidence>
<evidence type="ECO:0000256" key="4">
    <source>
        <dbReference type="ARBA" id="ARBA00022475"/>
    </source>
</evidence>
<evidence type="ECO:0000256" key="5">
    <source>
        <dbReference type="ARBA" id="ARBA00022692"/>
    </source>
</evidence>
<keyword evidence="5 8" id="KW-0812">Transmembrane</keyword>
<feature type="transmembrane region" description="Helical" evidence="8">
    <location>
        <begin position="230"/>
        <end position="248"/>
    </location>
</feature>
<feature type="transmembrane region" description="Helical" evidence="8">
    <location>
        <begin position="78"/>
        <end position="96"/>
    </location>
</feature>
<dbReference type="PANTHER" id="PTHR30269">
    <property type="entry name" value="TRANSMEMBRANE PROTEIN YFCA"/>
    <property type="match status" value="1"/>
</dbReference>
<keyword evidence="10" id="KW-1185">Reference proteome</keyword>
<comment type="caution">
    <text evidence="9">The sequence shown here is derived from an EMBL/GenBank/DDBJ whole genome shotgun (WGS) entry which is preliminary data.</text>
</comment>
<accession>A0A1V3IBN9</accession>
<dbReference type="EMBL" id="MLHH01000003">
    <property type="protein sequence ID" value="OOF37603.1"/>
    <property type="molecule type" value="Genomic_DNA"/>
</dbReference>
<evidence type="ECO:0000256" key="8">
    <source>
        <dbReference type="RuleBase" id="RU363041"/>
    </source>
</evidence>
<dbReference type="STRING" id="1908258.BKK48_01365"/>
<dbReference type="AlphaFoldDB" id="A0A1V3IBN9"/>
<evidence type="ECO:0000256" key="7">
    <source>
        <dbReference type="ARBA" id="ARBA00023136"/>
    </source>
</evidence>